<protein>
    <submittedName>
        <fullName evidence="1">Uncharacterized protein</fullName>
    </submittedName>
</protein>
<keyword evidence="2" id="KW-1185">Reference proteome</keyword>
<accession>A0ABT7VVI2</accession>
<dbReference type="EMBL" id="JAUCGM010000732">
    <property type="protein sequence ID" value="MDM8563587.1"/>
    <property type="molecule type" value="Genomic_DNA"/>
</dbReference>
<dbReference type="Proteomes" id="UP001171945">
    <property type="component" value="Unassembled WGS sequence"/>
</dbReference>
<name>A0ABT7VVI2_9GAMM</name>
<gene>
    <name evidence="1" type="ORF">QUF54_09560</name>
</gene>
<organism evidence="1 2">
    <name type="scientific">Candidatus Marithioploca araucensis</name>
    <dbReference type="NCBI Taxonomy" id="70273"/>
    <lineage>
        <taxon>Bacteria</taxon>
        <taxon>Pseudomonadati</taxon>
        <taxon>Pseudomonadota</taxon>
        <taxon>Gammaproteobacteria</taxon>
        <taxon>Thiotrichales</taxon>
        <taxon>Thiotrichaceae</taxon>
        <taxon>Candidatus Marithioploca</taxon>
    </lineage>
</organism>
<comment type="caution">
    <text evidence="1">The sequence shown here is derived from an EMBL/GenBank/DDBJ whole genome shotgun (WGS) entry which is preliminary data.</text>
</comment>
<evidence type="ECO:0000313" key="1">
    <source>
        <dbReference type="EMBL" id="MDM8563587.1"/>
    </source>
</evidence>
<sequence length="143" mass="15997">QDGEQLKQGYLAKVNQLFGDIKNWLKGDLHVEQQQTQLAEVLTGDYLAPVLSITQNQEKLADIVPIGACIIEAEGRVDVEGLGIEHIAYLVNGGPRLSAGRKMFPDVDADGWYWIENKRNARAYAVNQSSFFKLFKQASHYGF</sequence>
<evidence type="ECO:0000313" key="2">
    <source>
        <dbReference type="Proteomes" id="UP001171945"/>
    </source>
</evidence>
<feature type="non-terminal residue" evidence="1">
    <location>
        <position position="1"/>
    </location>
</feature>
<reference evidence="1" key="1">
    <citation type="submission" date="2023-06" db="EMBL/GenBank/DDBJ databases">
        <title>Uncultivated large filamentous bacteria from sulfidic sediments reveal new species and different genomic features in energy metabolism and defense.</title>
        <authorList>
            <person name="Fonseca A."/>
        </authorList>
    </citation>
    <scope>NUCLEOTIDE SEQUENCE</scope>
    <source>
        <strain evidence="1">HSG4</strain>
    </source>
</reference>
<proteinExistence type="predicted"/>